<protein>
    <submittedName>
        <fullName evidence="1">Uncharacterized protein</fullName>
    </submittedName>
</protein>
<organism evidence="1 4">
    <name type="scientific">Poseidonibacter ostreae</name>
    <dbReference type="NCBI Taxonomy" id="2654171"/>
    <lineage>
        <taxon>Bacteria</taxon>
        <taxon>Pseudomonadati</taxon>
        <taxon>Campylobacterota</taxon>
        <taxon>Epsilonproteobacteria</taxon>
        <taxon>Campylobacterales</taxon>
        <taxon>Arcobacteraceae</taxon>
        <taxon>Poseidonibacter</taxon>
    </lineage>
</organism>
<dbReference type="AlphaFoldDB" id="A0A6L4WTG9"/>
<dbReference type="RefSeq" id="WP_152190173.1">
    <property type="nucleotide sequence ID" value="NZ_WFKI01000020.1"/>
</dbReference>
<gene>
    <name evidence="2" type="ORF">GBG18_08465</name>
    <name evidence="1" type="ORF">GBG19_08805</name>
</gene>
<reference evidence="3 4" key="1">
    <citation type="submission" date="2019-10" db="EMBL/GenBank/DDBJ databases">
        <title>Poseidonibacter ostreae sp. nov., isolated from the gut of the Ostrea denselamellosa.</title>
        <authorList>
            <person name="Choi A."/>
        </authorList>
    </citation>
    <scope>NUCLEOTIDE SEQUENCE [LARGE SCALE GENOMIC DNA]</scope>
    <source>
        <strain evidence="1 4">SJOD-M-33</strain>
        <strain evidence="2 3">SJOD-M-5</strain>
    </source>
</reference>
<evidence type="ECO:0000313" key="3">
    <source>
        <dbReference type="Proteomes" id="UP000461010"/>
    </source>
</evidence>
<dbReference type="EMBL" id="WFKK01000024">
    <property type="protein sequence ID" value="KAB7888477.1"/>
    <property type="molecule type" value="Genomic_DNA"/>
</dbReference>
<sequence length="105" mass="12977">MLFATVHPYKFWLLYPYWWYFPYEKEYTFEQAEKEYLQYRRKLGGYFPFEESTNFLESFKAKKQEGDKLYLYRSPTRNWFRLAGVEKFILVRDGKTIASSRIYGN</sequence>
<evidence type="ECO:0000313" key="2">
    <source>
        <dbReference type="EMBL" id="KAB7890756.1"/>
    </source>
</evidence>
<evidence type="ECO:0000313" key="4">
    <source>
        <dbReference type="Proteomes" id="UP000472839"/>
    </source>
</evidence>
<dbReference type="Proteomes" id="UP000472839">
    <property type="component" value="Unassembled WGS sequence"/>
</dbReference>
<name>A0A6L4WTG9_9BACT</name>
<dbReference type="EMBL" id="WFKJ01000022">
    <property type="protein sequence ID" value="KAB7890756.1"/>
    <property type="molecule type" value="Genomic_DNA"/>
</dbReference>
<comment type="caution">
    <text evidence="1">The sequence shown here is derived from an EMBL/GenBank/DDBJ whole genome shotgun (WGS) entry which is preliminary data.</text>
</comment>
<proteinExistence type="predicted"/>
<evidence type="ECO:0000313" key="1">
    <source>
        <dbReference type="EMBL" id="KAB7888477.1"/>
    </source>
</evidence>
<dbReference type="Proteomes" id="UP000461010">
    <property type="component" value="Unassembled WGS sequence"/>
</dbReference>
<accession>A0A6L4WTG9</accession>
<keyword evidence="3" id="KW-1185">Reference proteome</keyword>